<dbReference type="SUPFAM" id="SSF54648">
    <property type="entry name" value="DLC"/>
    <property type="match status" value="1"/>
</dbReference>
<dbReference type="InterPro" id="IPR037177">
    <property type="entry name" value="DLC_sf"/>
</dbReference>
<keyword evidence="1" id="KW-0493">Microtubule</keyword>
<reference evidence="2" key="2">
    <citation type="submission" date="2025-09" db="UniProtKB">
        <authorList>
            <consortium name="Ensembl"/>
        </authorList>
    </citation>
    <scope>IDENTIFICATION</scope>
</reference>
<dbReference type="GO" id="GO:0005868">
    <property type="term" value="C:cytoplasmic dynein complex"/>
    <property type="evidence" value="ECO:0007669"/>
    <property type="project" value="TreeGrafter"/>
</dbReference>
<dbReference type="GO" id="GO:0044458">
    <property type="term" value="P:motile cilium assembly"/>
    <property type="evidence" value="ECO:0007669"/>
    <property type="project" value="TreeGrafter"/>
</dbReference>
<accession>A0A8C8E9I4</accession>
<dbReference type="Pfam" id="PF01221">
    <property type="entry name" value="Dynein_light"/>
    <property type="match status" value="1"/>
</dbReference>
<reference evidence="2" key="1">
    <citation type="submission" date="2025-08" db="UniProtKB">
        <authorList>
            <consortium name="Ensembl"/>
        </authorList>
    </citation>
    <scope>IDENTIFICATION</scope>
</reference>
<dbReference type="Gene3D" id="3.30.740.10">
    <property type="entry name" value="Protein Inhibitor Of Neuronal Nitric Oxide Synthase"/>
    <property type="match status" value="1"/>
</dbReference>
<evidence type="ECO:0000313" key="2">
    <source>
        <dbReference type="Ensembl" id="ENSOSUP00000011073.1"/>
    </source>
</evidence>
<dbReference type="SMART" id="SM01375">
    <property type="entry name" value="Dynein_light"/>
    <property type="match status" value="1"/>
</dbReference>
<keyword evidence="1" id="KW-0206">Cytoskeleton</keyword>
<organism evidence="2 3">
    <name type="scientific">Otus sunia</name>
    <name type="common">Oriental scops-owl</name>
    <dbReference type="NCBI Taxonomy" id="257818"/>
    <lineage>
        <taxon>Eukaryota</taxon>
        <taxon>Metazoa</taxon>
        <taxon>Chordata</taxon>
        <taxon>Craniata</taxon>
        <taxon>Vertebrata</taxon>
        <taxon>Euteleostomi</taxon>
        <taxon>Archelosauria</taxon>
        <taxon>Archosauria</taxon>
        <taxon>Dinosauria</taxon>
        <taxon>Saurischia</taxon>
        <taxon>Theropoda</taxon>
        <taxon>Coelurosauria</taxon>
        <taxon>Aves</taxon>
        <taxon>Neognathae</taxon>
        <taxon>Neoaves</taxon>
        <taxon>Telluraves</taxon>
        <taxon>Strigiformes</taxon>
        <taxon>Strigidae</taxon>
        <taxon>Otus</taxon>
    </lineage>
</organism>
<evidence type="ECO:0000313" key="3">
    <source>
        <dbReference type="Proteomes" id="UP000694552"/>
    </source>
</evidence>
<protein>
    <recommendedName>
        <fullName evidence="1">Dynein light chain</fullName>
    </recommendedName>
</protein>
<dbReference type="GO" id="GO:0045505">
    <property type="term" value="F:dynein intermediate chain binding"/>
    <property type="evidence" value="ECO:0007669"/>
    <property type="project" value="TreeGrafter"/>
</dbReference>
<keyword evidence="3" id="KW-1185">Reference proteome</keyword>
<evidence type="ECO:0000256" key="1">
    <source>
        <dbReference type="RuleBase" id="RU365010"/>
    </source>
</evidence>
<comment type="subcellular location">
    <subcellularLocation>
        <location evidence="1">Cytoplasm</location>
        <location evidence="1">Cytoskeleton</location>
    </subcellularLocation>
</comment>
<sequence length="77" mass="9028">MSDRKAVIKGTDMSEEMQQKYNVERQMTALTKREFEQKRSPNRHCIVGRKSGSSVSHEIWYFTFFLMHGVNILFKAG</sequence>
<dbReference type="Proteomes" id="UP000694552">
    <property type="component" value="Unplaced"/>
</dbReference>
<dbReference type="PANTHER" id="PTHR11886:SF91">
    <property type="entry name" value="DYNEIN LIGHT CHAIN 1, CYTOPLASMIC"/>
    <property type="match status" value="1"/>
</dbReference>
<keyword evidence="1" id="KW-0243">Dynein</keyword>
<dbReference type="Ensembl" id="ENSOSUT00000011462.1">
    <property type="protein sequence ID" value="ENSOSUP00000011073.1"/>
    <property type="gene ID" value="ENSOSUG00000008027.1"/>
</dbReference>
<keyword evidence="1" id="KW-0963">Cytoplasm</keyword>
<keyword evidence="1" id="KW-0505">Motor protein</keyword>
<name>A0A8C8E9I4_9STRI</name>
<dbReference type="GO" id="GO:0035721">
    <property type="term" value="P:intraciliary retrograde transport"/>
    <property type="evidence" value="ECO:0007669"/>
    <property type="project" value="TreeGrafter"/>
</dbReference>
<dbReference type="AlphaFoldDB" id="A0A8C8E9I4"/>
<proteinExistence type="inferred from homology"/>
<dbReference type="PANTHER" id="PTHR11886">
    <property type="entry name" value="DYNEIN LIGHT CHAIN"/>
    <property type="match status" value="1"/>
</dbReference>
<dbReference type="GO" id="GO:0005874">
    <property type="term" value="C:microtubule"/>
    <property type="evidence" value="ECO:0007669"/>
    <property type="project" value="UniProtKB-KW"/>
</dbReference>
<dbReference type="GO" id="GO:0005929">
    <property type="term" value="C:cilium"/>
    <property type="evidence" value="ECO:0007669"/>
    <property type="project" value="GOC"/>
</dbReference>
<dbReference type="InterPro" id="IPR001372">
    <property type="entry name" value="Dynein_light_chain_typ-1/2"/>
</dbReference>
<comment type="similarity">
    <text evidence="1">Belongs to the dynein light chain family.</text>
</comment>